<dbReference type="AlphaFoldDB" id="A0A8A4TFV1"/>
<dbReference type="EMBL" id="CP071793">
    <property type="protein sequence ID" value="QTD48513.1"/>
    <property type="molecule type" value="Genomic_DNA"/>
</dbReference>
<dbReference type="Gene3D" id="3.40.50.620">
    <property type="entry name" value="HUPs"/>
    <property type="match status" value="1"/>
</dbReference>
<dbReference type="InterPro" id="IPR014729">
    <property type="entry name" value="Rossmann-like_a/b/a_fold"/>
</dbReference>
<dbReference type="Proteomes" id="UP000663929">
    <property type="component" value="Chromosome"/>
</dbReference>
<evidence type="ECO:0000259" key="2">
    <source>
        <dbReference type="Pfam" id="PF00582"/>
    </source>
</evidence>
<protein>
    <submittedName>
        <fullName evidence="3">Universal stress protein</fullName>
    </submittedName>
</protein>
<evidence type="ECO:0000256" key="1">
    <source>
        <dbReference type="ARBA" id="ARBA00008791"/>
    </source>
</evidence>
<dbReference type="CDD" id="cd00293">
    <property type="entry name" value="USP-like"/>
    <property type="match status" value="1"/>
</dbReference>
<dbReference type="PANTHER" id="PTHR46268">
    <property type="entry name" value="STRESS RESPONSE PROTEIN NHAX"/>
    <property type="match status" value="1"/>
</dbReference>
<gene>
    <name evidence="3" type="ORF">J3U87_23280</name>
</gene>
<accession>A0A8A4TFV1</accession>
<proteinExistence type="inferred from homology"/>
<dbReference type="Pfam" id="PF00582">
    <property type="entry name" value="Usp"/>
    <property type="match status" value="1"/>
</dbReference>
<dbReference type="PANTHER" id="PTHR46268:SF6">
    <property type="entry name" value="UNIVERSAL STRESS PROTEIN UP12"/>
    <property type="match status" value="1"/>
</dbReference>
<dbReference type="KEGG" id="scor:J3U87_23280"/>
<evidence type="ECO:0000313" key="3">
    <source>
        <dbReference type="EMBL" id="QTD48513.1"/>
    </source>
</evidence>
<dbReference type="InterPro" id="IPR006015">
    <property type="entry name" value="Universal_stress_UspA"/>
</dbReference>
<dbReference type="SUPFAM" id="SSF52402">
    <property type="entry name" value="Adenine nucleotide alpha hydrolases-like"/>
    <property type="match status" value="1"/>
</dbReference>
<feature type="domain" description="UspA" evidence="2">
    <location>
        <begin position="1"/>
        <end position="139"/>
    </location>
</feature>
<dbReference type="InterPro" id="IPR006016">
    <property type="entry name" value="UspA"/>
</dbReference>
<keyword evidence="4" id="KW-1185">Reference proteome</keyword>
<evidence type="ECO:0000313" key="4">
    <source>
        <dbReference type="Proteomes" id="UP000663929"/>
    </source>
</evidence>
<reference evidence="3" key="1">
    <citation type="submission" date="2021-03" db="EMBL/GenBank/DDBJ databases">
        <title>Acanthopleuribacteraceae sp. M133.</title>
        <authorList>
            <person name="Wang G."/>
        </authorList>
    </citation>
    <scope>NUCLEOTIDE SEQUENCE</scope>
    <source>
        <strain evidence="3">M133</strain>
    </source>
</reference>
<dbReference type="PRINTS" id="PR01438">
    <property type="entry name" value="UNVRSLSTRESS"/>
</dbReference>
<name>A0A8A4TFV1_SULCO</name>
<organism evidence="3 4">
    <name type="scientific">Sulfidibacter corallicola</name>
    <dbReference type="NCBI Taxonomy" id="2818388"/>
    <lineage>
        <taxon>Bacteria</taxon>
        <taxon>Pseudomonadati</taxon>
        <taxon>Acidobacteriota</taxon>
        <taxon>Holophagae</taxon>
        <taxon>Acanthopleuribacterales</taxon>
        <taxon>Acanthopleuribacteraceae</taxon>
        <taxon>Sulfidibacter</taxon>
    </lineage>
</organism>
<sequence>MFKHLLIPTDFSDVAEKGLNMALRFSEPGHTQITLLHVIESIAHLSEEENREFYDKLEDRSRTKMGEIAQALSEKGYEVVCRQVIGKRIEQIVGIAAELQVDGVVMGSRTMDLERPTLGLHSISHMVASLAQCTVILAR</sequence>
<dbReference type="RefSeq" id="WP_237378170.1">
    <property type="nucleotide sequence ID" value="NZ_CP071793.1"/>
</dbReference>
<comment type="similarity">
    <text evidence="1">Belongs to the universal stress protein A family.</text>
</comment>